<keyword evidence="5 8" id="KW-0547">Nucleotide-binding</keyword>
<keyword evidence="7 8" id="KW-0460">Magnesium</keyword>
<comment type="function">
    <text evidence="8">Nucleotidyltransferase involved in the post-translational modification of proteins. It can catalyze the addition of adenosine monophosphate (AMP) or uridine monophosphate (UMP) to a protein, resulting in modifications known as AMPylation and UMPylation.</text>
</comment>
<feature type="region of interest" description="Disordered" evidence="9">
    <location>
        <begin position="1"/>
        <end position="21"/>
    </location>
</feature>
<keyword evidence="8" id="KW-0464">Manganese</keyword>
<organism evidence="10 11">
    <name type="scientific">Corynebacterium hansenii</name>
    <dbReference type="NCBI Taxonomy" id="394964"/>
    <lineage>
        <taxon>Bacteria</taxon>
        <taxon>Bacillati</taxon>
        <taxon>Actinomycetota</taxon>
        <taxon>Actinomycetes</taxon>
        <taxon>Mycobacteriales</taxon>
        <taxon>Corynebacteriaceae</taxon>
        <taxon>Corynebacterium</taxon>
    </lineage>
</organism>
<comment type="caution">
    <text evidence="10">The sequence shown here is derived from an EMBL/GenBank/DDBJ whole genome shotgun (WGS) entry which is preliminary data.</text>
</comment>
<keyword evidence="11" id="KW-1185">Reference proteome</keyword>
<keyword evidence="6 8" id="KW-0067">ATP-binding</keyword>
<dbReference type="NCBIfam" id="NF000658">
    <property type="entry name" value="PRK00029.1"/>
    <property type="match status" value="1"/>
</dbReference>
<feature type="binding site" evidence="8">
    <location>
        <position position="191"/>
    </location>
    <ligand>
        <name>ATP</name>
        <dbReference type="ChEBI" id="CHEBI:30616"/>
    </ligand>
</feature>
<keyword evidence="2 8" id="KW-0808">Transferase</keyword>
<feature type="binding site" evidence="8">
    <location>
        <position position="98"/>
    </location>
    <ligand>
        <name>ATP</name>
        <dbReference type="ChEBI" id="CHEBI:30616"/>
    </ligand>
</feature>
<evidence type="ECO:0000313" key="10">
    <source>
        <dbReference type="EMBL" id="MFC3848740.1"/>
    </source>
</evidence>
<dbReference type="EC" id="2.7.7.108" evidence="8"/>
<proteinExistence type="inferred from homology"/>
<feature type="binding site" evidence="8">
    <location>
        <position position="272"/>
    </location>
    <ligand>
        <name>ATP</name>
        <dbReference type="ChEBI" id="CHEBI:30616"/>
    </ligand>
</feature>
<comment type="catalytic activity">
    <reaction evidence="8">
        <text>L-seryl-[protein] + UTP = O-(5'-uridylyl)-L-seryl-[protein] + diphosphate</text>
        <dbReference type="Rhea" id="RHEA:64604"/>
        <dbReference type="Rhea" id="RHEA-COMP:9863"/>
        <dbReference type="Rhea" id="RHEA-COMP:16635"/>
        <dbReference type="ChEBI" id="CHEBI:29999"/>
        <dbReference type="ChEBI" id="CHEBI:33019"/>
        <dbReference type="ChEBI" id="CHEBI:46398"/>
        <dbReference type="ChEBI" id="CHEBI:156051"/>
    </reaction>
</comment>
<keyword evidence="4 8" id="KW-0479">Metal-binding</keyword>
<feature type="region of interest" description="Disordered" evidence="9">
    <location>
        <begin position="476"/>
        <end position="506"/>
    </location>
</feature>
<reference evidence="11" key="1">
    <citation type="journal article" date="2019" name="Int. J. Syst. Evol. Microbiol.">
        <title>The Global Catalogue of Microorganisms (GCM) 10K type strain sequencing project: providing services to taxonomists for standard genome sequencing and annotation.</title>
        <authorList>
            <consortium name="The Broad Institute Genomics Platform"/>
            <consortium name="The Broad Institute Genome Sequencing Center for Infectious Disease"/>
            <person name="Wu L."/>
            <person name="Ma J."/>
        </authorList>
    </citation>
    <scope>NUCLEOTIDE SEQUENCE [LARGE SCALE GENOMIC DNA]</scope>
    <source>
        <strain evidence="11">CCUG 53252</strain>
    </source>
</reference>
<dbReference type="EC" id="2.7.7.-" evidence="8"/>
<dbReference type="PANTHER" id="PTHR32057:SF14">
    <property type="entry name" value="PROTEIN ADENYLYLTRANSFERASE SELO, MITOCHONDRIAL"/>
    <property type="match status" value="1"/>
</dbReference>
<feature type="binding site" evidence="8">
    <location>
        <position position="134"/>
    </location>
    <ligand>
        <name>ATP</name>
        <dbReference type="ChEBI" id="CHEBI:30616"/>
    </ligand>
</feature>
<comment type="catalytic activity">
    <reaction evidence="8">
        <text>L-threonyl-[protein] + ATP = 3-O-(5'-adenylyl)-L-threonyl-[protein] + diphosphate</text>
        <dbReference type="Rhea" id="RHEA:54292"/>
        <dbReference type="Rhea" id="RHEA-COMP:11060"/>
        <dbReference type="Rhea" id="RHEA-COMP:13847"/>
        <dbReference type="ChEBI" id="CHEBI:30013"/>
        <dbReference type="ChEBI" id="CHEBI:30616"/>
        <dbReference type="ChEBI" id="CHEBI:33019"/>
        <dbReference type="ChEBI" id="CHEBI:138113"/>
        <dbReference type="EC" id="2.7.7.108"/>
    </reaction>
</comment>
<comment type="catalytic activity">
    <reaction evidence="8">
        <text>L-tyrosyl-[protein] + ATP = O-(5'-adenylyl)-L-tyrosyl-[protein] + diphosphate</text>
        <dbReference type="Rhea" id="RHEA:54288"/>
        <dbReference type="Rhea" id="RHEA-COMP:10136"/>
        <dbReference type="Rhea" id="RHEA-COMP:13846"/>
        <dbReference type="ChEBI" id="CHEBI:30616"/>
        <dbReference type="ChEBI" id="CHEBI:33019"/>
        <dbReference type="ChEBI" id="CHEBI:46858"/>
        <dbReference type="ChEBI" id="CHEBI:83624"/>
        <dbReference type="EC" id="2.7.7.108"/>
    </reaction>
</comment>
<evidence type="ECO:0000256" key="4">
    <source>
        <dbReference type="ARBA" id="ARBA00022723"/>
    </source>
</evidence>
<evidence type="ECO:0000256" key="8">
    <source>
        <dbReference type="HAMAP-Rule" id="MF_00692"/>
    </source>
</evidence>
<protein>
    <recommendedName>
        <fullName evidence="8">Protein nucleotidyltransferase YdiU</fullName>
        <ecNumber evidence="8">2.7.7.-</ecNumber>
    </recommendedName>
    <alternativeName>
        <fullName evidence="8">Protein adenylyltransferase YdiU</fullName>
        <ecNumber evidence="8">2.7.7.108</ecNumber>
    </alternativeName>
    <alternativeName>
        <fullName evidence="8">Protein uridylyltransferase YdiU</fullName>
        <ecNumber evidence="8">2.7.7.-</ecNumber>
    </alternativeName>
</protein>
<evidence type="ECO:0000256" key="5">
    <source>
        <dbReference type="ARBA" id="ARBA00022741"/>
    </source>
</evidence>
<gene>
    <name evidence="8" type="primary">ydiU</name>
    <name evidence="8" type="synonym">selO</name>
    <name evidence="10" type="ORF">ACFORJ_00955</name>
</gene>
<feature type="binding site" evidence="8">
    <location>
        <position position="100"/>
    </location>
    <ligand>
        <name>ATP</name>
        <dbReference type="ChEBI" id="CHEBI:30616"/>
    </ligand>
</feature>
<comment type="catalytic activity">
    <reaction evidence="8">
        <text>L-seryl-[protein] + ATP = 3-O-(5'-adenylyl)-L-seryl-[protein] + diphosphate</text>
        <dbReference type="Rhea" id="RHEA:58120"/>
        <dbReference type="Rhea" id="RHEA-COMP:9863"/>
        <dbReference type="Rhea" id="RHEA-COMP:15073"/>
        <dbReference type="ChEBI" id="CHEBI:29999"/>
        <dbReference type="ChEBI" id="CHEBI:30616"/>
        <dbReference type="ChEBI" id="CHEBI:33019"/>
        <dbReference type="ChEBI" id="CHEBI:142516"/>
        <dbReference type="EC" id="2.7.7.108"/>
    </reaction>
</comment>
<comment type="catalytic activity">
    <reaction evidence="8">
        <text>L-tyrosyl-[protein] + UTP = O-(5'-uridylyl)-L-tyrosyl-[protein] + diphosphate</text>
        <dbReference type="Rhea" id="RHEA:83887"/>
        <dbReference type="Rhea" id="RHEA-COMP:10136"/>
        <dbReference type="Rhea" id="RHEA-COMP:20238"/>
        <dbReference type="ChEBI" id="CHEBI:33019"/>
        <dbReference type="ChEBI" id="CHEBI:46398"/>
        <dbReference type="ChEBI" id="CHEBI:46858"/>
        <dbReference type="ChEBI" id="CHEBI:90602"/>
    </reaction>
</comment>
<feature type="binding site" evidence="8">
    <location>
        <position position="101"/>
    </location>
    <ligand>
        <name>ATP</name>
        <dbReference type="ChEBI" id="CHEBI:30616"/>
    </ligand>
</feature>
<feature type="binding site" evidence="8">
    <location>
        <position position="121"/>
    </location>
    <ligand>
        <name>ATP</name>
        <dbReference type="ChEBI" id="CHEBI:30616"/>
    </ligand>
</feature>
<dbReference type="InterPro" id="IPR003846">
    <property type="entry name" value="SelO"/>
</dbReference>
<evidence type="ECO:0000256" key="3">
    <source>
        <dbReference type="ARBA" id="ARBA00022695"/>
    </source>
</evidence>
<dbReference type="PANTHER" id="PTHR32057">
    <property type="entry name" value="PROTEIN ADENYLYLTRANSFERASE SELO, MITOCHONDRIAL"/>
    <property type="match status" value="1"/>
</dbReference>
<evidence type="ECO:0000256" key="7">
    <source>
        <dbReference type="ARBA" id="ARBA00022842"/>
    </source>
</evidence>
<feature type="active site" description="Proton acceptor" evidence="8">
    <location>
        <position position="262"/>
    </location>
</feature>
<feature type="binding site" evidence="8">
    <location>
        <position position="184"/>
    </location>
    <ligand>
        <name>ATP</name>
        <dbReference type="ChEBI" id="CHEBI:30616"/>
    </ligand>
</feature>
<dbReference type="Pfam" id="PF02696">
    <property type="entry name" value="SelO"/>
    <property type="match status" value="1"/>
</dbReference>
<keyword evidence="3 8" id="KW-0548">Nucleotidyltransferase</keyword>
<dbReference type="Proteomes" id="UP001595751">
    <property type="component" value="Unassembled WGS sequence"/>
</dbReference>
<sequence length="506" mass="54658">MSQTNEPTATPDPPVRLNSDFAGATPEMAIDWPAQEYPSPEIVVLNDALAGELGLDPEWLRTPDGIDFLLGRSDPAPYRTVAQAYSGHQFGQFVPILGDGRALLLGEITDRDGSLRDIHLKGSGPTPFARRGDGLAALGPMLREYLVSEAMHALGIPSTRSLAVIATGGRVQRERALPGAVLVRVAASHLRVGSFQFARAHCGDDVVKRLIDHAASRHYPDLLALPEDKRPLALFDAVAKSQANLVAAWLGAGFVHGVMNTDNITVSGETIDYGPCAFLDAHDPRAVFSSIDRQGIYAYGTQPRVLEWDLARFTETLAPLYDADADRALALAREHLSGFRKLVDGRILDTWKTKLGLDPGRDADSAAATAVAEEWLAMLGDDNPDHTLVHRALTDVAGGGDETALLGHFADAARTKEWLGTWRGLSPDAGLMRRANPIYIPRNHLVEEALAAAGSGDANEPRDLRPFDALLARITAPYTPSGNPDDERYERPAPPEFGEYTTYCGT</sequence>
<evidence type="ECO:0000313" key="11">
    <source>
        <dbReference type="Proteomes" id="UP001595751"/>
    </source>
</evidence>
<dbReference type="RefSeq" id="WP_290292051.1">
    <property type="nucleotide sequence ID" value="NZ_CP047211.1"/>
</dbReference>
<accession>A0ABV7ZKM6</accession>
<feature type="binding site" evidence="8">
    <location>
        <position position="263"/>
    </location>
    <ligand>
        <name>Mg(2+)</name>
        <dbReference type="ChEBI" id="CHEBI:18420"/>
    </ligand>
</feature>
<evidence type="ECO:0000256" key="9">
    <source>
        <dbReference type="SAM" id="MobiDB-lite"/>
    </source>
</evidence>
<dbReference type="EMBL" id="JBHRZN010000001">
    <property type="protein sequence ID" value="MFC3848740.1"/>
    <property type="molecule type" value="Genomic_DNA"/>
</dbReference>
<dbReference type="HAMAP" id="MF_00692">
    <property type="entry name" value="SelO"/>
    <property type="match status" value="1"/>
</dbReference>
<comment type="cofactor">
    <cofactor evidence="8">
        <name>Mg(2+)</name>
        <dbReference type="ChEBI" id="CHEBI:18420"/>
    </cofactor>
    <cofactor evidence="8">
        <name>Mn(2+)</name>
        <dbReference type="ChEBI" id="CHEBI:29035"/>
    </cofactor>
</comment>
<evidence type="ECO:0000256" key="6">
    <source>
        <dbReference type="ARBA" id="ARBA00022840"/>
    </source>
</evidence>
<evidence type="ECO:0000256" key="2">
    <source>
        <dbReference type="ARBA" id="ARBA00022679"/>
    </source>
</evidence>
<feature type="binding site" evidence="8">
    <location>
        <position position="133"/>
    </location>
    <ligand>
        <name>ATP</name>
        <dbReference type="ChEBI" id="CHEBI:30616"/>
    </ligand>
</feature>
<name>A0ABV7ZKM6_9CORY</name>
<comment type="catalytic activity">
    <reaction evidence="8">
        <text>L-histidyl-[protein] + UTP = N(tele)-(5'-uridylyl)-L-histidyl-[protein] + diphosphate</text>
        <dbReference type="Rhea" id="RHEA:83891"/>
        <dbReference type="Rhea" id="RHEA-COMP:9745"/>
        <dbReference type="Rhea" id="RHEA-COMP:20239"/>
        <dbReference type="ChEBI" id="CHEBI:29979"/>
        <dbReference type="ChEBI" id="CHEBI:33019"/>
        <dbReference type="ChEBI" id="CHEBI:46398"/>
        <dbReference type="ChEBI" id="CHEBI:233474"/>
    </reaction>
</comment>
<feature type="binding site" evidence="8">
    <location>
        <position position="272"/>
    </location>
    <ligand>
        <name>Mg(2+)</name>
        <dbReference type="ChEBI" id="CHEBI:18420"/>
    </ligand>
</feature>
<comment type="similarity">
    <text evidence="1 8">Belongs to the SELO family.</text>
</comment>
<evidence type="ECO:0000256" key="1">
    <source>
        <dbReference type="ARBA" id="ARBA00009747"/>
    </source>
</evidence>